<dbReference type="InterPro" id="IPR010313">
    <property type="entry name" value="Glycine_N-acyltransferase"/>
</dbReference>
<comment type="similarity">
    <text evidence="1">Belongs to the glycine N-acyltransferase family.</text>
</comment>
<reference evidence="3" key="2">
    <citation type="submission" date="2024-06" db="UniProtKB">
        <authorList>
            <consortium name="EnsemblMetazoa"/>
        </authorList>
    </citation>
    <scope>IDENTIFICATION</scope>
</reference>
<dbReference type="InterPro" id="IPR016181">
    <property type="entry name" value="Acyl_CoA_acyltransferase"/>
</dbReference>
<dbReference type="RefSeq" id="XP_019850473.1">
    <property type="nucleotide sequence ID" value="XM_019994914.1"/>
</dbReference>
<dbReference type="GO" id="GO:0005739">
    <property type="term" value="C:mitochondrion"/>
    <property type="evidence" value="ECO:0007669"/>
    <property type="project" value="InterPro"/>
</dbReference>
<dbReference type="Proteomes" id="UP000007879">
    <property type="component" value="Unassembled WGS sequence"/>
</dbReference>
<dbReference type="PANTHER" id="PTHR15298:SF1">
    <property type="entry name" value="GLYCINE N-ACYLTRANSFERASE-LIKE PROTEIN"/>
    <property type="match status" value="1"/>
</dbReference>
<proteinExistence type="inferred from homology"/>
<accession>A0AAN0J160</accession>
<dbReference type="Gene3D" id="3.40.630.30">
    <property type="match status" value="1"/>
</dbReference>
<keyword evidence="1" id="KW-0808">Transferase</keyword>
<dbReference type="PROSITE" id="PS51186">
    <property type="entry name" value="GNAT"/>
    <property type="match status" value="1"/>
</dbReference>
<keyword evidence="4" id="KW-1185">Reference proteome</keyword>
<dbReference type="InterPro" id="IPR013653">
    <property type="entry name" value="GCN5-like_dom"/>
</dbReference>
<dbReference type="Pfam" id="PF08445">
    <property type="entry name" value="FR47"/>
    <property type="match status" value="1"/>
</dbReference>
<organism evidence="3 4">
    <name type="scientific">Amphimedon queenslandica</name>
    <name type="common">Sponge</name>
    <dbReference type="NCBI Taxonomy" id="400682"/>
    <lineage>
        <taxon>Eukaryota</taxon>
        <taxon>Metazoa</taxon>
        <taxon>Porifera</taxon>
        <taxon>Demospongiae</taxon>
        <taxon>Heteroscleromorpha</taxon>
        <taxon>Haplosclerida</taxon>
        <taxon>Niphatidae</taxon>
        <taxon>Amphimedon</taxon>
    </lineage>
</organism>
<sequence>MDVKTLLSSQELKDSLDKHWPDTLEIARALALGEQYDVHLFADSWPHITTLILTYNEGSAKSMNNRLCTSSCLTAFVTGVFIFSTDASKSVSTLEKSGIITDFKISIVLGSPFNSLLSFNMLKLNFCVPMMSTIHAIDLPMAIEIDPTKREELKDFLYRHWPDTVEIVHALTLSDGHSIHLFADSWPHVTTLILTYNEGSAKQVFIFTTDASQGVLTLEKSGIIADLEISLVIGDKEILQRAMDKIISDPLYVGQKYHICEEVAARFIYNASFVTMNNRKPLPAGYKLDAIHSSDVELIASKWHPYDGLKRLMIHYITNYPNVAIYDTTREPPQPISWVTSSGLGALWHLYTVEEHRGKGLGTLVIQEITEKLLAEGVTPLTYIQLSKKSSQSIFAKLGYVRTGSVVAFMDALQ</sequence>
<dbReference type="GeneID" id="105312266"/>
<dbReference type="GO" id="GO:0047961">
    <property type="term" value="F:glycine N-acyltransferase activity"/>
    <property type="evidence" value="ECO:0007669"/>
    <property type="project" value="InterPro"/>
</dbReference>
<evidence type="ECO:0000313" key="4">
    <source>
        <dbReference type="Proteomes" id="UP000007879"/>
    </source>
</evidence>
<dbReference type="PANTHER" id="PTHR15298">
    <property type="entry name" value="L-COA N-ACYLTRANSFERASE-RELATED"/>
    <property type="match status" value="1"/>
</dbReference>
<dbReference type="EC" id="2.3.1.-" evidence="1"/>
<dbReference type="CDD" id="cd04301">
    <property type="entry name" value="NAT_SF"/>
    <property type="match status" value="1"/>
</dbReference>
<dbReference type="InterPro" id="IPR000182">
    <property type="entry name" value="GNAT_dom"/>
</dbReference>
<keyword evidence="1" id="KW-0012">Acyltransferase</keyword>
<dbReference type="EnsemblMetazoa" id="XM_019994914.1">
    <property type="protein sequence ID" value="XP_019850473.1"/>
    <property type="gene ID" value="LOC105312266"/>
</dbReference>
<name>A0AAN0J160_AMPQE</name>
<reference evidence="4" key="1">
    <citation type="journal article" date="2010" name="Nature">
        <title>The Amphimedon queenslandica genome and the evolution of animal complexity.</title>
        <authorList>
            <person name="Srivastava M."/>
            <person name="Simakov O."/>
            <person name="Chapman J."/>
            <person name="Fahey B."/>
            <person name="Gauthier M.E."/>
            <person name="Mitros T."/>
            <person name="Richards G.S."/>
            <person name="Conaco C."/>
            <person name="Dacre M."/>
            <person name="Hellsten U."/>
            <person name="Larroux C."/>
            <person name="Putnam N.H."/>
            <person name="Stanke M."/>
            <person name="Adamska M."/>
            <person name="Darling A."/>
            <person name="Degnan S.M."/>
            <person name="Oakley T.H."/>
            <person name="Plachetzki D.C."/>
            <person name="Zhai Y."/>
            <person name="Adamski M."/>
            <person name="Calcino A."/>
            <person name="Cummins S.F."/>
            <person name="Goodstein D.M."/>
            <person name="Harris C."/>
            <person name="Jackson D.J."/>
            <person name="Leys S.P."/>
            <person name="Shu S."/>
            <person name="Woodcroft B.J."/>
            <person name="Vervoort M."/>
            <person name="Kosik K.S."/>
            <person name="Manning G."/>
            <person name="Degnan B.M."/>
            <person name="Rokhsar D.S."/>
        </authorList>
    </citation>
    <scope>NUCLEOTIDE SEQUENCE [LARGE SCALE GENOMIC DNA]</scope>
</reference>
<protein>
    <recommendedName>
        <fullName evidence="1">Glycine N-acyltransferase-like protein</fullName>
        <ecNumber evidence="1">2.3.1.-</ecNumber>
    </recommendedName>
</protein>
<feature type="domain" description="N-acetyltransferase" evidence="2">
    <location>
        <begin position="286"/>
        <end position="414"/>
    </location>
</feature>
<dbReference type="AlphaFoldDB" id="A0AAN0J160"/>
<evidence type="ECO:0000313" key="3">
    <source>
        <dbReference type="EnsemblMetazoa" id="XP_019850473.1"/>
    </source>
</evidence>
<dbReference type="SUPFAM" id="SSF55729">
    <property type="entry name" value="Acyl-CoA N-acyltransferases (Nat)"/>
    <property type="match status" value="1"/>
</dbReference>
<evidence type="ECO:0000259" key="2">
    <source>
        <dbReference type="PROSITE" id="PS51186"/>
    </source>
</evidence>
<evidence type="ECO:0000256" key="1">
    <source>
        <dbReference type="RuleBase" id="RU368002"/>
    </source>
</evidence>